<sequence length="351" mass="40013">MKNFTKQYWKLILIIVFLLVIGYFILPVSIPLILSFFTALILNPLIRWFINKLKINRKLAVTIVFLLFILIFSIIGTFAVTKTVTQVVNFAENVPDYIVQINDQMLEWESDLDHFTADIPDELMYKVVDEFEETMKNLSNQLKDFLNFDRIAQVASFIPELIVSLIVYLIALFLFMLEIPRLKANIYKHLTDKTAEKVKFMNTRLSYVIFGFFKAQFLVSIIIFVVSLIGLLIIVPEYALIMSLFIWIIDFIPIIGSIAILGPWALYMLIAGDPFIGIQLSVLAIILLAIRRTVEPKVMGKHIGLSPLATLIAMYIGLQLLGILGFIVGPLLVIAFNSAKEAGIIKWNFKI</sequence>
<evidence type="ECO:0000256" key="5">
    <source>
        <dbReference type="ARBA" id="ARBA00023136"/>
    </source>
</evidence>
<dbReference type="Pfam" id="PF01594">
    <property type="entry name" value="AI-2E_transport"/>
    <property type="match status" value="1"/>
</dbReference>
<feature type="transmembrane region" description="Helical" evidence="6">
    <location>
        <begin position="240"/>
        <end position="261"/>
    </location>
</feature>
<comment type="similarity">
    <text evidence="2">Belongs to the autoinducer-2 exporter (AI-2E) (TC 2.A.86) family.</text>
</comment>
<evidence type="ECO:0000313" key="8">
    <source>
        <dbReference type="Proteomes" id="UP001595882"/>
    </source>
</evidence>
<dbReference type="InterPro" id="IPR002549">
    <property type="entry name" value="AI-2E-like"/>
</dbReference>
<evidence type="ECO:0000256" key="2">
    <source>
        <dbReference type="ARBA" id="ARBA00009773"/>
    </source>
</evidence>
<keyword evidence="3 6" id="KW-0812">Transmembrane</keyword>
<organism evidence="7 8">
    <name type="scientific">Gracilibacillus xinjiangensis</name>
    <dbReference type="NCBI Taxonomy" id="1193282"/>
    <lineage>
        <taxon>Bacteria</taxon>
        <taxon>Bacillati</taxon>
        <taxon>Bacillota</taxon>
        <taxon>Bacilli</taxon>
        <taxon>Bacillales</taxon>
        <taxon>Bacillaceae</taxon>
        <taxon>Gracilibacillus</taxon>
    </lineage>
</organism>
<reference evidence="8" key="1">
    <citation type="journal article" date="2019" name="Int. J. Syst. Evol. Microbiol.">
        <title>The Global Catalogue of Microorganisms (GCM) 10K type strain sequencing project: providing services to taxonomists for standard genome sequencing and annotation.</title>
        <authorList>
            <consortium name="The Broad Institute Genomics Platform"/>
            <consortium name="The Broad Institute Genome Sequencing Center for Infectious Disease"/>
            <person name="Wu L."/>
            <person name="Ma J."/>
        </authorList>
    </citation>
    <scope>NUCLEOTIDE SEQUENCE [LARGE SCALE GENOMIC DNA]</scope>
    <source>
        <strain evidence="8">CCUG 37865</strain>
    </source>
</reference>
<feature type="transmembrane region" description="Helical" evidence="6">
    <location>
        <begin position="268"/>
        <end position="290"/>
    </location>
</feature>
<protein>
    <submittedName>
        <fullName evidence="7">Sporulation integral membrane protein YtvI</fullName>
    </submittedName>
</protein>
<evidence type="ECO:0000256" key="1">
    <source>
        <dbReference type="ARBA" id="ARBA00004141"/>
    </source>
</evidence>
<proteinExistence type="inferred from homology"/>
<feature type="transmembrane region" description="Helical" evidence="6">
    <location>
        <begin position="207"/>
        <end position="234"/>
    </location>
</feature>
<accession>A0ABV8WYL2</accession>
<gene>
    <name evidence="7" type="primary">ytvI</name>
    <name evidence="7" type="ORF">ACFOY7_16610</name>
</gene>
<keyword evidence="5 6" id="KW-0472">Membrane</keyword>
<dbReference type="Proteomes" id="UP001595882">
    <property type="component" value="Unassembled WGS sequence"/>
</dbReference>
<evidence type="ECO:0000256" key="3">
    <source>
        <dbReference type="ARBA" id="ARBA00022692"/>
    </source>
</evidence>
<dbReference type="EMBL" id="JBHSDT010000008">
    <property type="protein sequence ID" value="MFC4404692.1"/>
    <property type="molecule type" value="Genomic_DNA"/>
</dbReference>
<dbReference type="PANTHER" id="PTHR21716">
    <property type="entry name" value="TRANSMEMBRANE PROTEIN"/>
    <property type="match status" value="1"/>
</dbReference>
<dbReference type="RefSeq" id="WP_390253582.1">
    <property type="nucleotide sequence ID" value="NZ_JBHSDT010000008.1"/>
</dbReference>
<evidence type="ECO:0000313" key="7">
    <source>
        <dbReference type="EMBL" id="MFC4404692.1"/>
    </source>
</evidence>
<dbReference type="NCBIfam" id="TIGR02872">
    <property type="entry name" value="spore_ytvI"/>
    <property type="match status" value="1"/>
</dbReference>
<name>A0ABV8WYL2_9BACI</name>
<keyword evidence="4 6" id="KW-1133">Transmembrane helix</keyword>
<comment type="subcellular location">
    <subcellularLocation>
        <location evidence="1">Membrane</location>
        <topology evidence="1">Multi-pass membrane protein</topology>
    </subcellularLocation>
</comment>
<keyword evidence="8" id="KW-1185">Reference proteome</keyword>
<feature type="transmembrane region" description="Helical" evidence="6">
    <location>
        <begin position="59"/>
        <end position="80"/>
    </location>
</feature>
<feature type="transmembrane region" description="Helical" evidence="6">
    <location>
        <begin position="32"/>
        <end position="50"/>
    </location>
</feature>
<feature type="transmembrane region" description="Helical" evidence="6">
    <location>
        <begin position="310"/>
        <end position="336"/>
    </location>
</feature>
<dbReference type="PANTHER" id="PTHR21716:SF68">
    <property type="entry name" value="TRANSPORT PROTEIN YTVI-RELATED"/>
    <property type="match status" value="1"/>
</dbReference>
<feature type="transmembrane region" description="Helical" evidence="6">
    <location>
        <begin position="7"/>
        <end position="26"/>
    </location>
</feature>
<evidence type="ECO:0000256" key="6">
    <source>
        <dbReference type="SAM" id="Phobius"/>
    </source>
</evidence>
<evidence type="ECO:0000256" key="4">
    <source>
        <dbReference type="ARBA" id="ARBA00022989"/>
    </source>
</evidence>
<dbReference type="InterPro" id="IPR014227">
    <property type="entry name" value="YtvI-like"/>
</dbReference>
<feature type="transmembrane region" description="Helical" evidence="6">
    <location>
        <begin position="151"/>
        <end position="177"/>
    </location>
</feature>
<comment type="caution">
    <text evidence="7">The sequence shown here is derived from an EMBL/GenBank/DDBJ whole genome shotgun (WGS) entry which is preliminary data.</text>
</comment>